<dbReference type="SUPFAM" id="SSF50475">
    <property type="entry name" value="FMN-binding split barrel"/>
    <property type="match status" value="1"/>
</dbReference>
<reference evidence="2" key="1">
    <citation type="submission" date="2016-10" db="EMBL/GenBank/DDBJ databases">
        <title>Sequence of Gallionella enrichment culture.</title>
        <authorList>
            <person name="Poehlein A."/>
            <person name="Muehling M."/>
            <person name="Daniel R."/>
        </authorList>
    </citation>
    <scope>NUCLEOTIDE SEQUENCE</scope>
</reference>
<comment type="caution">
    <text evidence="2">The sequence shown here is derived from an EMBL/GenBank/DDBJ whole genome shotgun (WGS) entry which is preliminary data.</text>
</comment>
<evidence type="ECO:0000259" key="1">
    <source>
        <dbReference type="Pfam" id="PF10615"/>
    </source>
</evidence>
<organism evidence="2">
    <name type="scientific">mine drainage metagenome</name>
    <dbReference type="NCBI Taxonomy" id="410659"/>
    <lineage>
        <taxon>unclassified sequences</taxon>
        <taxon>metagenomes</taxon>
        <taxon>ecological metagenomes</taxon>
    </lineage>
</organism>
<dbReference type="Pfam" id="PF10615">
    <property type="entry name" value="DUF2470"/>
    <property type="match status" value="1"/>
</dbReference>
<dbReference type="AlphaFoldDB" id="A0A1J5Q8B8"/>
<protein>
    <recommendedName>
        <fullName evidence="1">DUF2470 domain-containing protein</fullName>
    </recommendedName>
</protein>
<gene>
    <name evidence="2" type="ORF">GALL_420640</name>
</gene>
<dbReference type="Gene3D" id="3.20.180.10">
    <property type="entry name" value="PNP-oxidase-like"/>
    <property type="match status" value="1"/>
</dbReference>
<name>A0A1J5Q8B8_9ZZZZ</name>
<dbReference type="InterPro" id="IPR019595">
    <property type="entry name" value="DUF2470"/>
</dbReference>
<accession>A0A1J5Q8B8</accession>
<feature type="domain" description="DUF2470" evidence="1">
    <location>
        <begin position="1"/>
        <end position="64"/>
    </location>
</feature>
<evidence type="ECO:0000313" key="2">
    <source>
        <dbReference type="EMBL" id="OIQ76255.1"/>
    </source>
</evidence>
<dbReference type="EMBL" id="MLJW01001919">
    <property type="protein sequence ID" value="OIQ76255.1"/>
    <property type="molecule type" value="Genomic_DNA"/>
</dbReference>
<sequence>MNADHADSLIAYCRHVHDITPQQATMVGIDSDGFDVRADGRLLRFRFDVPVTDAQQARAALVALSAAART</sequence>
<dbReference type="InterPro" id="IPR037119">
    <property type="entry name" value="Haem_oxidase_HugZ-like_sf"/>
</dbReference>
<proteinExistence type="predicted"/>